<accession>A0A4Z2EPJ7</accession>
<comment type="caution">
    <text evidence="2">The sequence shown here is derived from an EMBL/GenBank/DDBJ whole genome shotgun (WGS) entry which is preliminary data.</text>
</comment>
<keyword evidence="3" id="KW-1185">Reference proteome</keyword>
<gene>
    <name evidence="2" type="ORF">EYF80_059109</name>
</gene>
<proteinExistence type="predicted"/>
<name>A0A4Z2EPJ7_9TELE</name>
<feature type="compositionally biased region" description="Basic and acidic residues" evidence="1">
    <location>
        <begin position="7"/>
        <end position="18"/>
    </location>
</feature>
<sequence>MSNAPTAEKRRIVEDTQKRKNYSFAKKGRNSFEQSGKRNDERRGRKDSRKLGSSGCSTNEALVAQLSTTSASSSRVCRWVRRAGRERWGPHWWRAAV</sequence>
<dbReference type="AlphaFoldDB" id="A0A4Z2EPJ7"/>
<dbReference type="EMBL" id="SRLO01004172">
    <property type="protein sequence ID" value="TNN30738.1"/>
    <property type="molecule type" value="Genomic_DNA"/>
</dbReference>
<evidence type="ECO:0000313" key="3">
    <source>
        <dbReference type="Proteomes" id="UP000314294"/>
    </source>
</evidence>
<feature type="region of interest" description="Disordered" evidence="1">
    <location>
        <begin position="1"/>
        <end position="56"/>
    </location>
</feature>
<reference evidence="2 3" key="1">
    <citation type="submission" date="2019-03" db="EMBL/GenBank/DDBJ databases">
        <title>First draft genome of Liparis tanakae, snailfish: a comprehensive survey of snailfish specific genes.</title>
        <authorList>
            <person name="Kim W."/>
            <person name="Song I."/>
            <person name="Jeong J.-H."/>
            <person name="Kim D."/>
            <person name="Kim S."/>
            <person name="Ryu S."/>
            <person name="Song J.Y."/>
            <person name="Lee S.K."/>
        </authorList>
    </citation>
    <scope>NUCLEOTIDE SEQUENCE [LARGE SCALE GENOMIC DNA]</scope>
    <source>
        <tissue evidence="2">Muscle</tissue>
    </source>
</reference>
<evidence type="ECO:0000256" key="1">
    <source>
        <dbReference type="SAM" id="MobiDB-lite"/>
    </source>
</evidence>
<feature type="compositionally biased region" description="Basic and acidic residues" evidence="1">
    <location>
        <begin position="35"/>
        <end position="44"/>
    </location>
</feature>
<protein>
    <submittedName>
        <fullName evidence="2">Uncharacterized protein</fullName>
    </submittedName>
</protein>
<organism evidence="2 3">
    <name type="scientific">Liparis tanakae</name>
    <name type="common">Tanaka's snailfish</name>
    <dbReference type="NCBI Taxonomy" id="230148"/>
    <lineage>
        <taxon>Eukaryota</taxon>
        <taxon>Metazoa</taxon>
        <taxon>Chordata</taxon>
        <taxon>Craniata</taxon>
        <taxon>Vertebrata</taxon>
        <taxon>Euteleostomi</taxon>
        <taxon>Actinopterygii</taxon>
        <taxon>Neopterygii</taxon>
        <taxon>Teleostei</taxon>
        <taxon>Neoteleostei</taxon>
        <taxon>Acanthomorphata</taxon>
        <taxon>Eupercaria</taxon>
        <taxon>Perciformes</taxon>
        <taxon>Cottioidei</taxon>
        <taxon>Cottales</taxon>
        <taxon>Liparidae</taxon>
        <taxon>Liparis</taxon>
    </lineage>
</organism>
<dbReference type="Proteomes" id="UP000314294">
    <property type="component" value="Unassembled WGS sequence"/>
</dbReference>
<evidence type="ECO:0000313" key="2">
    <source>
        <dbReference type="EMBL" id="TNN30738.1"/>
    </source>
</evidence>